<evidence type="ECO:0000256" key="2">
    <source>
        <dbReference type="ARBA" id="ARBA00007165"/>
    </source>
</evidence>
<comment type="similarity">
    <text evidence="2 6">Belongs to the SURF1 family.</text>
</comment>
<dbReference type="Proteomes" id="UP000250744">
    <property type="component" value="Unassembled WGS sequence"/>
</dbReference>
<evidence type="ECO:0000256" key="5">
    <source>
        <dbReference type="ARBA" id="ARBA00023136"/>
    </source>
</evidence>
<evidence type="ECO:0000313" key="8">
    <source>
        <dbReference type="Proteomes" id="UP000250744"/>
    </source>
</evidence>
<organism evidence="7 8">
    <name type="scientific">Nitrincola tibetensis</name>
    <dbReference type="NCBI Taxonomy" id="2219697"/>
    <lineage>
        <taxon>Bacteria</taxon>
        <taxon>Pseudomonadati</taxon>
        <taxon>Pseudomonadota</taxon>
        <taxon>Gammaproteobacteria</taxon>
        <taxon>Oceanospirillales</taxon>
        <taxon>Oceanospirillaceae</taxon>
        <taxon>Nitrincola</taxon>
    </lineage>
</organism>
<comment type="caution">
    <text evidence="6">Lacks conserved residue(s) required for the propagation of feature annotation.</text>
</comment>
<dbReference type="GO" id="GO:0005886">
    <property type="term" value="C:plasma membrane"/>
    <property type="evidence" value="ECO:0007669"/>
    <property type="project" value="UniProtKB-SubCell"/>
</dbReference>
<dbReference type="AlphaFoldDB" id="A0A364NQB9"/>
<dbReference type="PROSITE" id="PS50895">
    <property type="entry name" value="SURF1"/>
    <property type="match status" value="1"/>
</dbReference>
<dbReference type="InterPro" id="IPR045214">
    <property type="entry name" value="Surf1/Surf4"/>
</dbReference>
<evidence type="ECO:0000256" key="1">
    <source>
        <dbReference type="ARBA" id="ARBA00004370"/>
    </source>
</evidence>
<evidence type="ECO:0000313" key="7">
    <source>
        <dbReference type="EMBL" id="RAU19273.1"/>
    </source>
</evidence>
<dbReference type="PANTHER" id="PTHR23427">
    <property type="entry name" value="SURFEIT LOCUS PROTEIN"/>
    <property type="match status" value="1"/>
</dbReference>
<name>A0A364NQB9_9GAMM</name>
<dbReference type="PANTHER" id="PTHR23427:SF2">
    <property type="entry name" value="SURFEIT LOCUS PROTEIN 1"/>
    <property type="match status" value="1"/>
</dbReference>
<dbReference type="InterPro" id="IPR002994">
    <property type="entry name" value="Surf1/Shy1"/>
</dbReference>
<keyword evidence="8" id="KW-1185">Reference proteome</keyword>
<comment type="caution">
    <text evidence="7">The sequence shown here is derived from an EMBL/GenBank/DDBJ whole genome shotgun (WGS) entry which is preliminary data.</text>
</comment>
<keyword evidence="5 6" id="KW-0472">Membrane</keyword>
<dbReference type="OrthoDB" id="9789940at2"/>
<gene>
    <name evidence="7" type="ORF">DN062_03135</name>
</gene>
<evidence type="ECO:0000256" key="3">
    <source>
        <dbReference type="ARBA" id="ARBA00022692"/>
    </source>
</evidence>
<keyword evidence="4 6" id="KW-1133">Transmembrane helix</keyword>
<evidence type="ECO:0000256" key="6">
    <source>
        <dbReference type="RuleBase" id="RU363076"/>
    </source>
</evidence>
<dbReference type="CDD" id="cd06662">
    <property type="entry name" value="SURF1"/>
    <property type="match status" value="1"/>
</dbReference>
<proteinExistence type="inferred from homology"/>
<comment type="subcellular location">
    <subcellularLocation>
        <location evidence="6">Cell membrane</location>
        <topology evidence="6">Multi-pass membrane protein</topology>
    </subcellularLocation>
    <subcellularLocation>
        <location evidence="1">Membrane</location>
    </subcellularLocation>
</comment>
<reference evidence="7 8" key="1">
    <citation type="submission" date="2018-06" db="EMBL/GenBank/DDBJ databases">
        <title>Nitrincola tibetense sp. nov., isolated from Lake XuguoCo on Tibetan Plateau.</title>
        <authorList>
            <person name="Xing P."/>
        </authorList>
    </citation>
    <scope>NUCLEOTIDE SEQUENCE [LARGE SCALE GENOMIC DNA]</scope>
    <source>
        <strain evidence="8">xg18</strain>
    </source>
</reference>
<accession>A0A364NQB9</accession>
<dbReference type="Pfam" id="PF02104">
    <property type="entry name" value="SURF1"/>
    <property type="match status" value="1"/>
</dbReference>
<evidence type="ECO:0000256" key="4">
    <source>
        <dbReference type="ARBA" id="ARBA00022989"/>
    </source>
</evidence>
<feature type="transmembrane region" description="Helical" evidence="6">
    <location>
        <begin position="235"/>
        <end position="256"/>
    </location>
</feature>
<sequence>MSIAKNTSAIRTFSMKDSKCLSPMALSPVSRTNKTGWVKLHFKWIVWWSFWTTLMLLGLALAQWQWARAAEKTQIEQALLSAPVIVQPQTAPPSWSKVSLTGEFLAAETLWLDNRIYQGQLGVAVLTPLMTDQNQWWLVQRGFIPTSVDRRIDPVVETPSGKVTLAGRWQTDLGRQLVLGVNREGARLQSIDLMAWQHLGDRVFEGVIHQTEGDGVLQPWWTPNQMPPERHQAYAVQWLMLSGLCVFVAVLGFRVMSKEARRES</sequence>
<keyword evidence="6" id="KW-1003">Cell membrane</keyword>
<dbReference type="EMBL" id="QKRX01000002">
    <property type="protein sequence ID" value="RAU19273.1"/>
    <property type="molecule type" value="Genomic_DNA"/>
</dbReference>
<protein>
    <recommendedName>
        <fullName evidence="6">SURF1-like protein</fullName>
    </recommendedName>
</protein>
<keyword evidence="3 6" id="KW-0812">Transmembrane</keyword>